<dbReference type="AlphaFoldDB" id="A0A5J4JEG6"/>
<dbReference type="PANTHER" id="PTHR10434">
    <property type="entry name" value="1-ACYL-SN-GLYCEROL-3-PHOSPHATE ACYLTRANSFERASE"/>
    <property type="match status" value="1"/>
</dbReference>
<evidence type="ECO:0000259" key="5">
    <source>
        <dbReference type="SMART" id="SM00563"/>
    </source>
</evidence>
<sequence>MYRFGYYIVSFILLLLGGKMKKENKEKIPAAPFVVVCTHRSWLDIIFLALALWPYEIHYMAKQELFSKKWVKWLLTKLHAFPVNRENPGPSSLKIPMKILKEGEIVGIFPSGTRSSEHVSLKRGAVTIALKANVPLVPAVYKGPKTFKEVLKRKPKLVRFGSPILLHDSKKTTKEDIEKTLVLLQETFDQLEKK</sequence>
<proteinExistence type="inferred from homology"/>
<dbReference type="RefSeq" id="WP_151680852.1">
    <property type="nucleotide sequence ID" value="NZ_BKZP01000023.1"/>
</dbReference>
<keyword evidence="7" id="KW-1185">Reference proteome</keyword>
<comment type="catalytic activity">
    <reaction evidence="4">
        <text>a 1-acyl-sn-glycero-3-phosphate + an acyl-CoA = a 1,2-diacyl-sn-glycero-3-phosphate + CoA</text>
        <dbReference type="Rhea" id="RHEA:19709"/>
        <dbReference type="ChEBI" id="CHEBI:57287"/>
        <dbReference type="ChEBI" id="CHEBI:57970"/>
        <dbReference type="ChEBI" id="CHEBI:58342"/>
        <dbReference type="ChEBI" id="CHEBI:58608"/>
        <dbReference type="EC" id="2.3.1.51"/>
    </reaction>
</comment>
<keyword evidence="4" id="KW-1208">Phospholipid metabolism</keyword>
<dbReference type="InterPro" id="IPR002123">
    <property type="entry name" value="Plipid/glycerol_acylTrfase"/>
</dbReference>
<dbReference type="SUPFAM" id="SSF69593">
    <property type="entry name" value="Glycerol-3-phosphate (1)-acyltransferase"/>
    <property type="match status" value="1"/>
</dbReference>
<dbReference type="GO" id="GO:0006654">
    <property type="term" value="P:phosphatidic acid biosynthetic process"/>
    <property type="evidence" value="ECO:0007669"/>
    <property type="project" value="TreeGrafter"/>
</dbReference>
<accession>A0A5J4JEG6</accession>
<evidence type="ECO:0000256" key="1">
    <source>
        <dbReference type="ARBA" id="ARBA00008655"/>
    </source>
</evidence>
<evidence type="ECO:0000256" key="4">
    <source>
        <dbReference type="RuleBase" id="RU361267"/>
    </source>
</evidence>
<keyword evidence="2 4" id="KW-0808">Transferase</keyword>
<evidence type="ECO:0000256" key="2">
    <source>
        <dbReference type="ARBA" id="ARBA00022679"/>
    </source>
</evidence>
<feature type="domain" description="Phospholipid/glycerol acyltransferase" evidence="5">
    <location>
        <begin position="33"/>
        <end position="144"/>
    </location>
</feature>
<dbReference type="SMART" id="SM00563">
    <property type="entry name" value="PlsC"/>
    <property type="match status" value="1"/>
</dbReference>
<keyword evidence="4" id="KW-0443">Lipid metabolism</keyword>
<comment type="domain">
    <text evidence="4">The HXXXXD motif is essential for acyltransferase activity and may constitute the binding site for the phosphate moiety of the glycerol-3-phosphate.</text>
</comment>
<dbReference type="EC" id="2.3.1.51" evidence="4"/>
<dbReference type="CDD" id="cd07989">
    <property type="entry name" value="LPLAT_AGPAT-like"/>
    <property type="match status" value="1"/>
</dbReference>
<dbReference type="GO" id="GO:0003841">
    <property type="term" value="F:1-acylglycerol-3-phosphate O-acyltransferase activity"/>
    <property type="evidence" value="ECO:0007669"/>
    <property type="project" value="UniProtKB-UniRule"/>
</dbReference>
<keyword evidence="4" id="KW-0444">Lipid biosynthesis</keyword>
<keyword evidence="3 4" id="KW-0012">Acyltransferase</keyword>
<evidence type="ECO:0000313" key="7">
    <source>
        <dbReference type="Proteomes" id="UP000391919"/>
    </source>
</evidence>
<dbReference type="InterPro" id="IPR004552">
    <property type="entry name" value="AGP_acyltrans"/>
</dbReference>
<dbReference type="EMBL" id="BKZQ01000002">
    <property type="protein sequence ID" value="GER68957.1"/>
    <property type="molecule type" value="Genomic_DNA"/>
</dbReference>
<dbReference type="Proteomes" id="UP000391919">
    <property type="component" value="Unassembled WGS sequence"/>
</dbReference>
<name>A0A5J4JEG6_9BACI</name>
<evidence type="ECO:0000313" key="6">
    <source>
        <dbReference type="EMBL" id="GER68957.1"/>
    </source>
</evidence>
<dbReference type="NCBIfam" id="TIGR00530">
    <property type="entry name" value="AGP_acyltrn"/>
    <property type="match status" value="1"/>
</dbReference>
<comment type="similarity">
    <text evidence="1 4">Belongs to the 1-acyl-sn-glycerol-3-phosphate acyltransferase family.</text>
</comment>
<protein>
    <recommendedName>
        <fullName evidence="4">1-acyl-sn-glycerol-3-phosphate acyltransferase</fullName>
        <ecNumber evidence="4">2.3.1.51</ecNumber>
    </recommendedName>
</protein>
<dbReference type="Pfam" id="PF01553">
    <property type="entry name" value="Acyltransferase"/>
    <property type="match status" value="1"/>
</dbReference>
<gene>
    <name evidence="6" type="ORF">BpJC7_02600</name>
</gene>
<comment type="caution">
    <text evidence="6">The sequence shown here is derived from an EMBL/GenBank/DDBJ whole genome shotgun (WGS) entry which is preliminary data.</text>
</comment>
<reference evidence="6 7" key="1">
    <citation type="submission" date="2019-09" db="EMBL/GenBank/DDBJ databases">
        <title>Draft genome sequence of Bacillus sp. JC-7.</title>
        <authorList>
            <person name="Tanaka N."/>
            <person name="Shiwa Y."/>
            <person name="Fujita N."/>
            <person name="Tanasupawat S."/>
        </authorList>
    </citation>
    <scope>NUCLEOTIDE SEQUENCE [LARGE SCALE GENOMIC DNA]</scope>
    <source>
        <strain evidence="6 7">JC-7</strain>
    </source>
</reference>
<dbReference type="PANTHER" id="PTHR10434:SF40">
    <property type="entry name" value="1-ACYL-SN-GLYCEROL-3-PHOSPHATE ACYLTRANSFERASE"/>
    <property type="match status" value="1"/>
</dbReference>
<keyword evidence="4" id="KW-0594">Phospholipid biosynthesis</keyword>
<organism evidence="6 7">
    <name type="scientific">Weizmannia acidilactici</name>
    <dbReference type="NCBI Taxonomy" id="2607726"/>
    <lineage>
        <taxon>Bacteria</taxon>
        <taxon>Bacillati</taxon>
        <taxon>Bacillota</taxon>
        <taxon>Bacilli</taxon>
        <taxon>Bacillales</taxon>
        <taxon>Bacillaceae</taxon>
        <taxon>Heyndrickxia</taxon>
    </lineage>
</organism>
<dbReference type="GO" id="GO:0016020">
    <property type="term" value="C:membrane"/>
    <property type="evidence" value="ECO:0007669"/>
    <property type="project" value="InterPro"/>
</dbReference>
<evidence type="ECO:0000256" key="3">
    <source>
        <dbReference type="ARBA" id="ARBA00023315"/>
    </source>
</evidence>